<gene>
    <name evidence="1" type="ORF">GCM10010096_22330</name>
</gene>
<proteinExistence type="predicted"/>
<dbReference type="Proteomes" id="UP000608923">
    <property type="component" value="Unassembled WGS sequence"/>
</dbReference>
<evidence type="ECO:0000313" key="2">
    <source>
        <dbReference type="Proteomes" id="UP000608923"/>
    </source>
</evidence>
<sequence>MFGIELQERIVPLVSHNVTTGNYLCRRPSAWVDTACGQYQIALSHHLRAITHGMLQKAQIVLSAQFHRIKTKTRDLRLAILQGIAIGPKRDPVGNIQNTGLYQQMGVFLQLHHLAHAAGRVLNKRGDILVASGSSRTRQIDMGRGQLDGRAWKGTRGQGNFRHRQMQALPQRQVHTRFNRQNAIGQQGQIIKTACLDTIYTNTGMTILQASIRLARQQIRREILQLLLAHQRHFTMCQHTIARSSRQGIIR</sequence>
<dbReference type="EMBL" id="BMZN01000003">
    <property type="protein sequence ID" value="GHC49972.1"/>
    <property type="molecule type" value="Genomic_DNA"/>
</dbReference>
<evidence type="ECO:0000313" key="1">
    <source>
        <dbReference type="EMBL" id="GHC49972.1"/>
    </source>
</evidence>
<protein>
    <submittedName>
        <fullName evidence="1">Uncharacterized protein</fullName>
    </submittedName>
</protein>
<name>A0A8H9IKZ1_9BURK</name>
<keyword evidence="2" id="KW-1185">Reference proteome</keyword>
<dbReference type="AlphaFoldDB" id="A0A8H9IKZ1"/>
<organism evidence="1 2">
    <name type="scientific">Alcaligenes pakistanensis</name>
    <dbReference type="NCBI Taxonomy" id="1482717"/>
    <lineage>
        <taxon>Bacteria</taxon>
        <taxon>Pseudomonadati</taxon>
        <taxon>Pseudomonadota</taxon>
        <taxon>Betaproteobacteria</taxon>
        <taxon>Burkholderiales</taxon>
        <taxon>Alcaligenaceae</taxon>
        <taxon>Alcaligenes</taxon>
    </lineage>
</organism>
<reference evidence="2" key="1">
    <citation type="journal article" date="2019" name="Int. J. Syst. Evol. Microbiol.">
        <title>The Global Catalogue of Microorganisms (GCM) 10K type strain sequencing project: providing services to taxonomists for standard genome sequencing and annotation.</title>
        <authorList>
            <consortium name="The Broad Institute Genomics Platform"/>
            <consortium name="The Broad Institute Genome Sequencing Center for Infectious Disease"/>
            <person name="Wu L."/>
            <person name="Ma J."/>
        </authorList>
    </citation>
    <scope>NUCLEOTIDE SEQUENCE [LARGE SCALE GENOMIC DNA]</scope>
    <source>
        <strain evidence="2">KCTC 42083</strain>
    </source>
</reference>
<comment type="caution">
    <text evidence="1">The sequence shown here is derived from an EMBL/GenBank/DDBJ whole genome shotgun (WGS) entry which is preliminary data.</text>
</comment>
<accession>A0A8H9IKZ1</accession>